<reference evidence="3" key="1">
    <citation type="submission" date="2023-04" db="EMBL/GenBank/DDBJ databases">
        <title>Ambrosiozyma monospora NBRC 1965.</title>
        <authorList>
            <person name="Ichikawa N."/>
            <person name="Sato H."/>
            <person name="Tonouchi N."/>
        </authorList>
    </citation>
    <scope>NUCLEOTIDE SEQUENCE</scope>
    <source>
        <strain evidence="3">NBRC 1965</strain>
    </source>
</reference>
<dbReference type="Gene3D" id="2.120.10.80">
    <property type="entry name" value="Kelch-type beta propeller"/>
    <property type="match status" value="2"/>
</dbReference>
<name>A0A9W6YYT5_AMBMO</name>
<feature type="compositionally biased region" description="Low complexity" evidence="2">
    <location>
        <begin position="93"/>
        <end position="134"/>
    </location>
</feature>
<gene>
    <name evidence="3" type="ORF">Amon01_000418200</name>
</gene>
<feature type="region of interest" description="Disordered" evidence="2">
    <location>
        <begin position="754"/>
        <end position="837"/>
    </location>
</feature>
<feature type="compositionally biased region" description="Polar residues" evidence="2">
    <location>
        <begin position="902"/>
        <end position="912"/>
    </location>
</feature>
<feature type="region of interest" description="Disordered" evidence="2">
    <location>
        <begin position="1310"/>
        <end position="1359"/>
    </location>
</feature>
<dbReference type="Proteomes" id="UP001165063">
    <property type="component" value="Unassembled WGS sequence"/>
</dbReference>
<feature type="compositionally biased region" description="Polar residues" evidence="2">
    <location>
        <begin position="1051"/>
        <end position="1064"/>
    </location>
</feature>
<comment type="caution">
    <text evidence="3">The sequence shown here is derived from an EMBL/GenBank/DDBJ whole genome shotgun (WGS) entry which is preliminary data.</text>
</comment>
<dbReference type="OrthoDB" id="45365at2759"/>
<feature type="compositionally biased region" description="Gly residues" evidence="2">
    <location>
        <begin position="1345"/>
        <end position="1355"/>
    </location>
</feature>
<feature type="compositionally biased region" description="Basic residues" evidence="2">
    <location>
        <begin position="1"/>
        <end position="13"/>
    </location>
</feature>
<feature type="region of interest" description="Disordered" evidence="2">
    <location>
        <begin position="178"/>
        <end position="287"/>
    </location>
</feature>
<feature type="region of interest" description="Disordered" evidence="2">
    <location>
        <begin position="881"/>
        <end position="945"/>
    </location>
</feature>
<dbReference type="EMBL" id="BSXU01001956">
    <property type="protein sequence ID" value="GMG32761.1"/>
    <property type="molecule type" value="Genomic_DNA"/>
</dbReference>
<feature type="compositionally biased region" description="Polar residues" evidence="2">
    <location>
        <begin position="28"/>
        <end position="92"/>
    </location>
</feature>
<keyword evidence="1" id="KW-0175">Coiled coil</keyword>
<dbReference type="GO" id="GO:0051285">
    <property type="term" value="C:cell cortex of cell tip"/>
    <property type="evidence" value="ECO:0007669"/>
    <property type="project" value="TreeGrafter"/>
</dbReference>
<feature type="compositionally biased region" description="Polar residues" evidence="2">
    <location>
        <begin position="180"/>
        <end position="201"/>
    </location>
</feature>
<feature type="compositionally biased region" description="Low complexity" evidence="2">
    <location>
        <begin position="1017"/>
        <end position="1038"/>
    </location>
</feature>
<proteinExistence type="predicted"/>
<feature type="compositionally biased region" description="Low complexity" evidence="2">
    <location>
        <begin position="791"/>
        <end position="823"/>
    </location>
</feature>
<feature type="compositionally biased region" description="Gly residues" evidence="2">
    <location>
        <begin position="212"/>
        <end position="226"/>
    </location>
</feature>
<dbReference type="SUPFAM" id="SSF117281">
    <property type="entry name" value="Kelch motif"/>
    <property type="match status" value="1"/>
</dbReference>
<accession>A0A9W6YYT5</accession>
<keyword evidence="4" id="KW-1185">Reference proteome</keyword>
<dbReference type="GO" id="GO:0061245">
    <property type="term" value="P:establishment or maintenance of bipolar cell polarity"/>
    <property type="evidence" value="ECO:0007669"/>
    <property type="project" value="TreeGrafter"/>
</dbReference>
<feature type="region of interest" description="Disordered" evidence="2">
    <location>
        <begin position="697"/>
        <end position="719"/>
    </location>
</feature>
<feature type="coiled-coil region" evidence="1">
    <location>
        <begin position="1370"/>
        <end position="1411"/>
    </location>
</feature>
<organism evidence="3 4">
    <name type="scientific">Ambrosiozyma monospora</name>
    <name type="common">Yeast</name>
    <name type="synonym">Endomycopsis monosporus</name>
    <dbReference type="NCBI Taxonomy" id="43982"/>
    <lineage>
        <taxon>Eukaryota</taxon>
        <taxon>Fungi</taxon>
        <taxon>Dikarya</taxon>
        <taxon>Ascomycota</taxon>
        <taxon>Saccharomycotina</taxon>
        <taxon>Pichiomycetes</taxon>
        <taxon>Pichiales</taxon>
        <taxon>Pichiaceae</taxon>
        <taxon>Ambrosiozyma</taxon>
    </lineage>
</organism>
<evidence type="ECO:0000313" key="3">
    <source>
        <dbReference type="EMBL" id="GMG32761.1"/>
    </source>
</evidence>
<evidence type="ECO:0000313" key="4">
    <source>
        <dbReference type="Proteomes" id="UP001165063"/>
    </source>
</evidence>
<feature type="compositionally biased region" description="Polar residues" evidence="2">
    <location>
        <begin position="1319"/>
        <end position="1330"/>
    </location>
</feature>
<feature type="region of interest" description="Disordered" evidence="2">
    <location>
        <begin position="1"/>
        <end position="157"/>
    </location>
</feature>
<dbReference type="InterPro" id="IPR015915">
    <property type="entry name" value="Kelch-typ_b-propeller"/>
</dbReference>
<evidence type="ECO:0000256" key="1">
    <source>
        <dbReference type="SAM" id="Coils"/>
    </source>
</evidence>
<feature type="compositionally biased region" description="Low complexity" evidence="2">
    <location>
        <begin position="266"/>
        <end position="287"/>
    </location>
</feature>
<feature type="coiled-coil region" evidence="1">
    <location>
        <begin position="1071"/>
        <end position="1150"/>
    </location>
</feature>
<evidence type="ECO:0000256" key="2">
    <source>
        <dbReference type="SAM" id="MobiDB-lite"/>
    </source>
</evidence>
<feature type="region of interest" description="Disordered" evidence="2">
    <location>
        <begin position="1015"/>
        <end position="1064"/>
    </location>
</feature>
<dbReference type="Pfam" id="PF24681">
    <property type="entry name" value="Kelch_KLHDC2_KLHL20_DRC7"/>
    <property type="match status" value="1"/>
</dbReference>
<feature type="compositionally biased region" description="Polar residues" evidence="2">
    <location>
        <begin position="140"/>
        <end position="157"/>
    </location>
</feature>
<sequence length="1421" mass="156922">MAPFFKKKKHHSKNGSQESNHTNDSHQRSITNSSIQSGSGTNNSRLNSGQGTPPQTASSRTSSYTGTQHTPVRKYSNSAIGSVFNSSSRTNTPQQALPPSQPAAPLQEQNQQQQSQQLQQSPPFQQFQQAQQSNVPVGFTSPSRQASTGAGIPQQVTGNYPQLQQQHTGQQLVGAHERQFSGNGNGQIPPSYRNSSGNFFANNEDPYSGVGPNVGLGPGIPSGTGGPYQQPQSGIPQAGIPQQGPYGSIPNQQSPPPQQIVHRPSQQQMIQEQQQQMQQQQQLQQIGQQPPIQLNTPWKKKRLYNSPFPRFSHAASSTTSDTGAIYLMGGLCGQNVFGDMWVIEPVKNDDNVFNYEYPYIASPIENFERVPAPRIGHSSVLIGNAFIVFAGDTVTSSTQVLDNKLYFFNITSLKWTITAPDGPRPDGRYGHQISVLNFETDEEPNRWLSYLYVFGGQLEDKYFNDIWRFDLSNFRDPTTHWVKLDPAHRDPNAFVPPALSNHSMSAYGNCLYVYGGTDGKTVYGDLLCFSAETETWKKCTLNGDFKPPALEDHAAGLYQNLLFIYGGKKSNGEPNYDLYLIDLNNLNCFKILSNLPSSPGARSGHSLTVDLTNEKLIIMGGDQDDNNFNDVYETKNELIDETTFRYPSSVIYEFDMDLLPKYMERSMRNAMTSNGEEAIEEESPLLDHRKSQQAIIYEDVSGEDDRSNTIDDEEPLETRYDYDGLEKSLRDDQHNITADNKQIIPQTAQTAAIPLGTDDDNFSSSTPGDHLIGDSDHEYGQIPSVHLESPQVSAKQVEQQQHQQQQQSQLQVQQRQQQDGGQSPNPNMHSHQSSLSSNIVSKTGLAAVAVGGTASAITATGFTQGKVPNYPIKAVFNDKSVPVEDEEPEQQPKLGSPLLSHAETNSSVKSPISSPPECTRSIEASKSNDSNSNPIIPKRDPTRKVSTATLAAQAAADGTLTPAKLQGMIQNLKMEFTQKVNEANDRIVELEKEKEGSALKIKELKQQLVVAQSASLRASHSRQNSESSAASARQRSLSGTSTPIGSPGLMATSSPKSVSGNDSGTVSLRSKVAYENQLLYLNNENKTLKEKINAFEPFMNEKIESLKGLNSVIKTQQTTIKQLETRLVDQVELQKKLNDTEKQLTDLRLEFDKFKVLKGDDSTIDGEKDITSGSITDKHTQINELSSQLDDLLGIWSNTPINDSVNKSVVSVNGSTNNITSQSNASNEKLVQSLQSQIDELLRIKEGEDQEQLSLRHGYESTKRKLTDLEENYKQSINSLNNTHRALNVLQTELEKQKASNKQLRNELEEVRLKRKMQSPRNFSTASMDHSSGRSNSLTSNSGFGSNGGGPGSVVGGLDSVDEVDIDDRLNDLQEEVSRSGFKIKDLQADLYIVRQERDQLKDELVTLKKRMLFDSTNDSD</sequence>
<dbReference type="PANTHER" id="PTHR23244:SF456">
    <property type="entry name" value="MULTIPLE EPIDERMAL GROWTH FACTOR-LIKE DOMAINS PROTEIN 8"/>
    <property type="match status" value="1"/>
</dbReference>
<protein>
    <submittedName>
        <fullName evidence="3">Unnamed protein product</fullName>
    </submittedName>
</protein>
<dbReference type="PANTHER" id="PTHR23244">
    <property type="entry name" value="KELCH REPEAT DOMAIN"/>
    <property type="match status" value="1"/>
</dbReference>
<feature type="compositionally biased region" description="Polar residues" evidence="2">
    <location>
        <begin position="824"/>
        <end position="837"/>
    </location>
</feature>
<feature type="coiled-coil region" evidence="1">
    <location>
        <begin position="973"/>
        <end position="1007"/>
    </location>
</feature>
<feature type="compositionally biased region" description="Polar residues" evidence="2">
    <location>
        <begin position="922"/>
        <end position="934"/>
    </location>
</feature>
<feature type="compositionally biased region" description="Low complexity" evidence="2">
    <location>
        <begin position="1333"/>
        <end position="1344"/>
    </location>
</feature>